<evidence type="ECO:0000256" key="4">
    <source>
        <dbReference type="ARBA" id="ARBA00023167"/>
    </source>
</evidence>
<dbReference type="InParanoid" id="A0A068V2M4"/>
<dbReference type="STRING" id="49390.A0A068V2M4"/>
<dbReference type="Proteomes" id="UP000295252">
    <property type="component" value="Chromosome VII"/>
</dbReference>
<evidence type="ECO:0000256" key="3">
    <source>
        <dbReference type="ARBA" id="ARBA00022833"/>
    </source>
</evidence>
<dbReference type="InterPro" id="IPR036409">
    <property type="entry name" value="Aldolase_II/adducin_N_sf"/>
</dbReference>
<keyword evidence="2" id="KW-0479">Metal-binding</keyword>
<gene>
    <name evidence="7" type="ORF">GSCOC_T00042267001</name>
</gene>
<proteinExistence type="predicted"/>
<sequence>MSSSPQAEVFEVPAEVFEAAYWPRVQSNSLKQTKALVSELSLQFYKLGWLSGTGGSVTLKVHDHNVSKQNQFIVMSPSGVQKDRMSPEDMYVLSSSGSIFSPPPTKSYPNNPPKCTDCAPLFLKVYEMCNAGAVIHSHGLDACLVTMINSSSNEFHIRNMEMIKGIQGHGYHDELVVPIIENAPSEWKLVESLTKAIRAYPKSTAVLVRRHGVFIWGDTWISAKTQAECYHYLFAAAIKLHQLGLPY</sequence>
<reference evidence="8" key="1">
    <citation type="journal article" date="2014" name="Science">
        <title>The coffee genome provides insight into the convergent evolution of caffeine biosynthesis.</title>
        <authorList>
            <person name="Denoeud F."/>
            <person name="Carretero-Paulet L."/>
            <person name="Dereeper A."/>
            <person name="Droc G."/>
            <person name="Guyot R."/>
            <person name="Pietrella M."/>
            <person name="Zheng C."/>
            <person name="Alberti A."/>
            <person name="Anthony F."/>
            <person name="Aprea G."/>
            <person name="Aury J.M."/>
            <person name="Bento P."/>
            <person name="Bernard M."/>
            <person name="Bocs S."/>
            <person name="Campa C."/>
            <person name="Cenci A."/>
            <person name="Combes M.C."/>
            <person name="Crouzillat D."/>
            <person name="Da Silva C."/>
            <person name="Daddiego L."/>
            <person name="De Bellis F."/>
            <person name="Dussert S."/>
            <person name="Garsmeur O."/>
            <person name="Gayraud T."/>
            <person name="Guignon V."/>
            <person name="Jahn K."/>
            <person name="Jamilloux V."/>
            <person name="Joet T."/>
            <person name="Labadie K."/>
            <person name="Lan T."/>
            <person name="Leclercq J."/>
            <person name="Lepelley M."/>
            <person name="Leroy T."/>
            <person name="Li L.T."/>
            <person name="Librado P."/>
            <person name="Lopez L."/>
            <person name="Munoz A."/>
            <person name="Noel B."/>
            <person name="Pallavicini A."/>
            <person name="Perrotta G."/>
            <person name="Poncet V."/>
            <person name="Pot D."/>
            <person name="Priyono X."/>
            <person name="Rigoreau M."/>
            <person name="Rouard M."/>
            <person name="Rozas J."/>
            <person name="Tranchant-Dubreuil C."/>
            <person name="VanBuren R."/>
            <person name="Zhang Q."/>
            <person name="Andrade A.C."/>
            <person name="Argout X."/>
            <person name="Bertrand B."/>
            <person name="de Kochko A."/>
            <person name="Graziosi G."/>
            <person name="Henry R.J."/>
            <person name="Jayarama X."/>
            <person name="Ming R."/>
            <person name="Nagai C."/>
            <person name="Rounsley S."/>
            <person name="Sankoff D."/>
            <person name="Giuliano G."/>
            <person name="Albert V.A."/>
            <person name="Wincker P."/>
            <person name="Lashermes P."/>
        </authorList>
    </citation>
    <scope>NUCLEOTIDE SEQUENCE [LARGE SCALE GENOMIC DNA]</scope>
    <source>
        <strain evidence="8">cv. DH200-94</strain>
    </source>
</reference>
<dbReference type="OrthoDB" id="191080at2759"/>
<dbReference type="GO" id="GO:0046570">
    <property type="term" value="F:methylthioribulose 1-phosphate dehydratase activity"/>
    <property type="evidence" value="ECO:0007669"/>
    <property type="project" value="TreeGrafter"/>
</dbReference>
<dbReference type="GO" id="GO:0005737">
    <property type="term" value="C:cytoplasm"/>
    <property type="evidence" value="ECO:0007669"/>
    <property type="project" value="InterPro"/>
</dbReference>
<dbReference type="OMA" id="CLAIENT"/>
<dbReference type="GO" id="GO:0046872">
    <property type="term" value="F:metal ion binding"/>
    <property type="evidence" value="ECO:0007669"/>
    <property type="project" value="UniProtKB-KW"/>
</dbReference>
<dbReference type="GO" id="GO:0019509">
    <property type="term" value="P:L-methionine salvage from methylthioadenosine"/>
    <property type="evidence" value="ECO:0007669"/>
    <property type="project" value="InterPro"/>
</dbReference>
<dbReference type="SUPFAM" id="SSF53639">
    <property type="entry name" value="AraD/HMP-PK domain-like"/>
    <property type="match status" value="1"/>
</dbReference>
<dbReference type="Pfam" id="PF00596">
    <property type="entry name" value="Aldolase_II"/>
    <property type="match status" value="1"/>
</dbReference>
<evidence type="ECO:0000256" key="5">
    <source>
        <dbReference type="ARBA" id="ARBA00023239"/>
    </source>
</evidence>
<dbReference type="InterPro" id="IPR001303">
    <property type="entry name" value="Aldolase_II/adducin_N"/>
</dbReference>
<keyword evidence="4" id="KW-0486">Methionine biosynthesis</keyword>
<dbReference type="Gene3D" id="3.40.225.10">
    <property type="entry name" value="Class II aldolase/adducin N-terminal domain"/>
    <property type="match status" value="1"/>
</dbReference>
<name>A0A068V2M4_COFCA</name>
<dbReference type="FunFam" id="3.40.225.10:FF:000010">
    <property type="entry name" value="Probable bifunctional methylthioribulose-1-phosphate dehydratase/enolase-phosphatase E1"/>
    <property type="match status" value="1"/>
</dbReference>
<protein>
    <recommendedName>
        <fullName evidence="6">Class II aldolase/adducin N-terminal domain-containing protein</fullName>
    </recommendedName>
</protein>
<dbReference type="NCBIfam" id="TIGR03328">
    <property type="entry name" value="salvage_mtnB"/>
    <property type="match status" value="1"/>
</dbReference>
<feature type="domain" description="Class II aldolase/adducin N-terminal" evidence="6">
    <location>
        <begin position="35"/>
        <end position="238"/>
    </location>
</feature>
<dbReference type="AlphaFoldDB" id="A0A068V2M4"/>
<dbReference type="PANTHER" id="PTHR10640:SF7">
    <property type="entry name" value="METHYLTHIORIBULOSE-1-PHOSPHATE DEHYDRATASE"/>
    <property type="match status" value="1"/>
</dbReference>
<dbReference type="PhylomeDB" id="A0A068V2M4"/>
<organism evidence="7 8">
    <name type="scientific">Coffea canephora</name>
    <name type="common">Robusta coffee</name>
    <dbReference type="NCBI Taxonomy" id="49390"/>
    <lineage>
        <taxon>Eukaryota</taxon>
        <taxon>Viridiplantae</taxon>
        <taxon>Streptophyta</taxon>
        <taxon>Embryophyta</taxon>
        <taxon>Tracheophyta</taxon>
        <taxon>Spermatophyta</taxon>
        <taxon>Magnoliopsida</taxon>
        <taxon>eudicotyledons</taxon>
        <taxon>Gunneridae</taxon>
        <taxon>Pentapetalae</taxon>
        <taxon>asterids</taxon>
        <taxon>lamiids</taxon>
        <taxon>Gentianales</taxon>
        <taxon>Rubiaceae</taxon>
        <taxon>Ixoroideae</taxon>
        <taxon>Gardenieae complex</taxon>
        <taxon>Bertiereae - Coffeeae clade</taxon>
        <taxon>Coffeeae</taxon>
        <taxon>Coffea</taxon>
    </lineage>
</organism>
<evidence type="ECO:0000313" key="8">
    <source>
        <dbReference type="Proteomes" id="UP000295252"/>
    </source>
</evidence>
<keyword evidence="8" id="KW-1185">Reference proteome</keyword>
<keyword evidence="1" id="KW-0028">Amino-acid biosynthesis</keyword>
<keyword evidence="3" id="KW-0862">Zinc</keyword>
<accession>A0A068V2M4</accession>
<dbReference type="EMBL" id="HG739175">
    <property type="protein sequence ID" value="CDP14807.1"/>
    <property type="molecule type" value="Genomic_DNA"/>
</dbReference>
<evidence type="ECO:0000256" key="2">
    <source>
        <dbReference type="ARBA" id="ARBA00022723"/>
    </source>
</evidence>
<evidence type="ECO:0000259" key="6">
    <source>
        <dbReference type="SMART" id="SM01007"/>
    </source>
</evidence>
<dbReference type="InterPro" id="IPR017714">
    <property type="entry name" value="MethylthioRu-1-P_deHdtase_MtnB"/>
</dbReference>
<keyword evidence="5" id="KW-0456">Lyase</keyword>
<evidence type="ECO:0000256" key="1">
    <source>
        <dbReference type="ARBA" id="ARBA00022605"/>
    </source>
</evidence>
<dbReference type="SMART" id="SM01007">
    <property type="entry name" value="Aldolase_II"/>
    <property type="match status" value="1"/>
</dbReference>
<dbReference type="PANTHER" id="PTHR10640">
    <property type="entry name" value="METHYLTHIORIBULOSE-1-PHOSPHATE DEHYDRATASE"/>
    <property type="match status" value="1"/>
</dbReference>
<dbReference type="Gramene" id="CDP14807">
    <property type="protein sequence ID" value="CDP14807"/>
    <property type="gene ID" value="GSCOC_T00042267001"/>
</dbReference>
<evidence type="ECO:0000313" key="7">
    <source>
        <dbReference type="EMBL" id="CDP14807.1"/>
    </source>
</evidence>